<dbReference type="EMBL" id="JASBWT010000014">
    <property type="protein sequence ID" value="KAJ9098652.1"/>
    <property type="molecule type" value="Genomic_DNA"/>
</dbReference>
<gene>
    <name evidence="1" type="ORF">QFC21_004300</name>
</gene>
<name>A0ACC2VI86_9TREE</name>
<evidence type="ECO:0000313" key="2">
    <source>
        <dbReference type="Proteomes" id="UP001227268"/>
    </source>
</evidence>
<keyword evidence="2" id="KW-1185">Reference proteome</keyword>
<sequence length="911" mass="98998">MSFFGFDAVLPERRGGNGQGAAEEDIAVYTWGQEGFDDLAGQLMEGGDEVNDETFADMPVTDDFRFSHHAPGQVLGSTANKATPKKSKKGNNADLFASTEAEFFGFSKKSAKPKVSNTIAKPSSVVISSSSAQPKSSSQQQQQGLWSTTAPSAAFQAASAAASVANVNQLLASGPAQPQAVSMPTGMRTLEEIEAELLAQSRAQQQPMTLEEIEREMMKNLRIDSAAAAPPVGLAQVVPPAVAPPPGLQPPASAYQGHFPGLPGTQSVPSATSGGPPMHAANMYPHHMEHNQVLAHQLHQMQAPPMDTRGNNLTPGAQQAAVKPDIARLLGINPQQDAGLSEDERVDAELERKIQETEVAEMKRRKKANKIQNMARYNDIMTQGDKEFITRIQLSQLVTDDPYASDFYAQVYSALAQQRRAQGEQQQPTAGQAAQNPSVLQVADGRGLGVGISRSSKRLRDNAMQRMTMQVKRIVENANQRQKTVPTASLQGALGKNKLRPTATAPRPALQVASSSRNAIHQSANPSDQPSAITSVLGGSSGTTQRQPLTKKQILVRLEELFEAVLEVEQIRRAQPPLPPQNEEQMQRMGMTPVEVEEQIKRGQQWSESVQAAVDALWRKLMVQEPLEVSNPHPFIALLGPIKGHRIFTRVIRHFDHSRVLTMVILLLACFPQLDVVRNAPAPTLSPSSAMPPTELALRLQKERELESFSNNVISVMMGVINQHDLKMVAGMINLCLERWDMKTVLATRPGLALMMSLLARGTILKQGGASNPTDPSAPSASDIQQWEQAFLALLHTLLPILSTLFPSTRAQASAFGPSASSVESQMETRDEAEGIKMDLLDGEVWGLCTMLAAQATGDDTTFLVLSLRDKIRYTFNSAKHQWVSPQRGEIRLKNVDSFLGVLGMNVSMLN</sequence>
<proteinExistence type="predicted"/>
<reference evidence="1" key="1">
    <citation type="submission" date="2023-04" db="EMBL/GenBank/DDBJ databases">
        <title>Draft Genome sequencing of Naganishia species isolated from polar environments using Oxford Nanopore Technology.</title>
        <authorList>
            <person name="Leo P."/>
            <person name="Venkateswaran K."/>
        </authorList>
    </citation>
    <scope>NUCLEOTIDE SEQUENCE</scope>
    <source>
        <strain evidence="1">MNA-CCFEE 5423</strain>
    </source>
</reference>
<evidence type="ECO:0000313" key="1">
    <source>
        <dbReference type="EMBL" id="KAJ9098652.1"/>
    </source>
</evidence>
<protein>
    <submittedName>
        <fullName evidence="1">Uncharacterized protein</fullName>
    </submittedName>
</protein>
<dbReference type="Proteomes" id="UP001227268">
    <property type="component" value="Unassembled WGS sequence"/>
</dbReference>
<comment type="caution">
    <text evidence="1">The sequence shown here is derived from an EMBL/GenBank/DDBJ whole genome shotgun (WGS) entry which is preliminary data.</text>
</comment>
<organism evidence="1 2">
    <name type="scientific">Naganishia friedmannii</name>
    <dbReference type="NCBI Taxonomy" id="89922"/>
    <lineage>
        <taxon>Eukaryota</taxon>
        <taxon>Fungi</taxon>
        <taxon>Dikarya</taxon>
        <taxon>Basidiomycota</taxon>
        <taxon>Agaricomycotina</taxon>
        <taxon>Tremellomycetes</taxon>
        <taxon>Filobasidiales</taxon>
        <taxon>Filobasidiaceae</taxon>
        <taxon>Naganishia</taxon>
    </lineage>
</organism>
<accession>A0ACC2VI86</accession>